<comment type="caution">
    <text evidence="4">The sequence shown here is derived from an EMBL/GenBank/DDBJ whole genome shotgun (WGS) entry which is preliminary data.</text>
</comment>
<evidence type="ECO:0000259" key="2">
    <source>
        <dbReference type="Pfam" id="PF07287"/>
    </source>
</evidence>
<name>A0A919EAU7_9PROT</name>
<organism evidence="4 5">
    <name type="scientific">Kordiimonas sediminis</name>
    <dbReference type="NCBI Taxonomy" id="1735581"/>
    <lineage>
        <taxon>Bacteria</taxon>
        <taxon>Pseudomonadati</taxon>
        <taxon>Pseudomonadota</taxon>
        <taxon>Alphaproteobacteria</taxon>
        <taxon>Kordiimonadales</taxon>
        <taxon>Kordiimonadaceae</taxon>
        <taxon>Kordiimonas</taxon>
    </lineage>
</organism>
<evidence type="ECO:0008006" key="6">
    <source>
        <dbReference type="Google" id="ProtNLM"/>
    </source>
</evidence>
<dbReference type="InterPro" id="IPR056362">
    <property type="entry name" value="AtuA-like_ferredoxin_dom"/>
</dbReference>
<dbReference type="AlphaFoldDB" id="A0A919EAU7"/>
<gene>
    <name evidence="4" type="primary">atuA</name>
    <name evidence="4" type="ORF">GCM10017044_28280</name>
</gene>
<accession>A0A919EAU7</accession>
<reference evidence="4" key="1">
    <citation type="journal article" date="2014" name="Int. J. Syst. Evol. Microbiol.">
        <title>Complete genome sequence of Corynebacterium casei LMG S-19264T (=DSM 44701T), isolated from a smear-ripened cheese.</title>
        <authorList>
            <consortium name="US DOE Joint Genome Institute (JGI-PGF)"/>
            <person name="Walter F."/>
            <person name="Albersmeier A."/>
            <person name="Kalinowski J."/>
            <person name="Ruckert C."/>
        </authorList>
    </citation>
    <scope>NUCLEOTIDE SEQUENCE</scope>
    <source>
        <strain evidence="4">KCTC 42590</strain>
    </source>
</reference>
<dbReference type="EMBL" id="BNCI01000002">
    <property type="protein sequence ID" value="GHF31169.1"/>
    <property type="molecule type" value="Genomic_DNA"/>
</dbReference>
<dbReference type="Proteomes" id="UP000630923">
    <property type="component" value="Unassembled WGS sequence"/>
</dbReference>
<sequence>MGQKSDTKRIRIGGASGYWGDSSLSTPQLLKDGTLDYIVYDYLAEITMSIIARAKAKNPDEGYAKDFVDLVLKHNLREIARQNVKIISNAGGMNPEACAAAIRTLCTALDLDLKVAVVTGDDLTPQASDILALGYTEMFTNDDLPAPETIASMNAYLGAFPIAKALAGGADIVITGRCVDSAVTLGACIHEFGWSAEDYDALAGGSLAGHILECGPQATGGNYTDWEDVADSMDTIGYPIAEIAPDGSFITTKPADTGGTVTVGTVSEQMLYEIGDPQAYILPDVICDFSGVSVCQLAADQVEVKGAKGTAPTDTYKVCLTALDGYRGGTMMTFYGIDAAKKAEAFATATFKRARALLRRLNAADYTETSVEILGADSQFGSTPANSAAKEVVLKVAAKHPDPMGISVLIKELSGLGLATPPGLCGFVGSRPKPMPVMKLYSFLIPKNTVHIEIKAAAGTKPHADVPGSSFSPNQLCRPAPPSTAETENMVTVPLIKLAWGRSGDKGNKANVGIIARRPEYLPYIWQALTKEKVASVFAHFLENSAPESVEKFLLPGSNSMNFLMDNVLGGGGVASLRNDPQGKGYAQILLATPIPVPHDLLETL</sequence>
<evidence type="ECO:0000256" key="1">
    <source>
        <dbReference type="SAM" id="MobiDB-lite"/>
    </source>
</evidence>
<dbReference type="Pfam" id="PF07287">
    <property type="entry name" value="AtuA"/>
    <property type="match status" value="1"/>
</dbReference>
<reference evidence="4" key="2">
    <citation type="submission" date="2020-09" db="EMBL/GenBank/DDBJ databases">
        <authorList>
            <person name="Sun Q."/>
            <person name="Kim S."/>
        </authorList>
    </citation>
    <scope>NUCLEOTIDE SEQUENCE</scope>
    <source>
        <strain evidence="4">KCTC 42590</strain>
    </source>
</reference>
<dbReference type="PANTHER" id="PTHR47708">
    <property type="match status" value="1"/>
</dbReference>
<dbReference type="PANTHER" id="PTHR47708:SF2">
    <property type="entry name" value="SI:CH73-132F6.5"/>
    <property type="match status" value="1"/>
</dbReference>
<evidence type="ECO:0000313" key="5">
    <source>
        <dbReference type="Proteomes" id="UP000630923"/>
    </source>
</evidence>
<dbReference type="InterPro" id="IPR010839">
    <property type="entry name" value="AtuA_N"/>
</dbReference>
<evidence type="ECO:0000313" key="4">
    <source>
        <dbReference type="EMBL" id="GHF31169.1"/>
    </source>
</evidence>
<feature type="domain" description="Acyclic terpene utilisation N-terminal" evidence="2">
    <location>
        <begin position="10"/>
        <end position="454"/>
    </location>
</feature>
<dbReference type="RefSeq" id="WP_191254035.1">
    <property type="nucleotide sequence ID" value="NZ_BNCI01000002.1"/>
</dbReference>
<evidence type="ECO:0000259" key="3">
    <source>
        <dbReference type="Pfam" id="PF23544"/>
    </source>
</evidence>
<keyword evidence="5" id="KW-1185">Reference proteome</keyword>
<protein>
    <recommendedName>
        <fullName evidence="6">Terpene utilization protein AtuA</fullName>
    </recommendedName>
</protein>
<dbReference type="Pfam" id="PF23544">
    <property type="entry name" value="AtuA_ferredoxin"/>
    <property type="match status" value="1"/>
</dbReference>
<feature type="domain" description="AtuA-like ferredoxin-fold" evidence="3">
    <location>
        <begin position="493"/>
        <end position="595"/>
    </location>
</feature>
<proteinExistence type="predicted"/>
<feature type="region of interest" description="Disordered" evidence="1">
    <location>
        <begin position="461"/>
        <end position="485"/>
    </location>
</feature>